<evidence type="ECO:0000313" key="5">
    <source>
        <dbReference type="Proteomes" id="UP000464751"/>
    </source>
</evidence>
<dbReference type="EMBL" id="CP048630">
    <property type="protein sequence ID" value="QIB36087.1"/>
    <property type="molecule type" value="Genomic_DNA"/>
</dbReference>
<feature type="signal peptide" evidence="3">
    <location>
        <begin position="1"/>
        <end position="24"/>
    </location>
</feature>
<evidence type="ECO:0000256" key="2">
    <source>
        <dbReference type="ARBA" id="ARBA00022764"/>
    </source>
</evidence>
<evidence type="ECO:0000256" key="3">
    <source>
        <dbReference type="SAM" id="SignalP"/>
    </source>
</evidence>
<dbReference type="SUPFAM" id="SSF53850">
    <property type="entry name" value="Periplasmic binding protein-like II"/>
    <property type="match status" value="1"/>
</dbReference>
<gene>
    <name evidence="4" type="ORF">G3A50_04780</name>
</gene>
<keyword evidence="2" id="KW-0574">Periplasm</keyword>
<keyword evidence="1 3" id="KW-0732">Signal</keyword>
<evidence type="ECO:0000256" key="1">
    <source>
        <dbReference type="ARBA" id="ARBA00022729"/>
    </source>
</evidence>
<organism evidence="4 5">
    <name type="scientific">Ancylobacter pratisalsi</name>
    <dbReference type="NCBI Taxonomy" id="1745854"/>
    <lineage>
        <taxon>Bacteria</taxon>
        <taxon>Pseudomonadati</taxon>
        <taxon>Pseudomonadota</taxon>
        <taxon>Alphaproteobacteria</taxon>
        <taxon>Hyphomicrobiales</taxon>
        <taxon>Xanthobacteraceae</taxon>
        <taxon>Ancylobacter</taxon>
    </lineage>
</organism>
<sequence length="350" mass="37783">MRIWVKPLLAAGLCALALNTPAFADGAVTVLTPGGSVRDGGRAALWGPASQKLGITVNEETTDEGLPAVRLQAGAGKVTSDIVFLSAYEAELGGREGILEPIDYSVVDKSKFMPGTTSPYCVGIYGYATVLAWNTKTYPSKAPANWKDFFDTKAFPGKRAMRGNAETQIEVALLGDGVAPDDLYKVMSTAEGTKRALDKIRTLKPSIAVWWSSGAQHAQLMQDGEVDMSTGWNGRFQSAKKAGGKTDYTFNEGVLATDCFAVPKGAPNKELAMKMIGAMSNAKSQAELTKYITYGPVIPEAFELGIIPPETARLLPTHPDYRSKLIVQDIGWWADNNDRIKALYEDMMTE</sequence>
<evidence type="ECO:0000313" key="4">
    <source>
        <dbReference type="EMBL" id="QIB36087.1"/>
    </source>
</evidence>
<dbReference type="Proteomes" id="UP000464751">
    <property type="component" value="Chromosome"/>
</dbReference>
<dbReference type="CDD" id="cd13589">
    <property type="entry name" value="PBP2_polyamine_RpCGA009"/>
    <property type="match status" value="1"/>
</dbReference>
<reference evidence="4 5" key="1">
    <citation type="submission" date="2020-02" db="EMBL/GenBank/DDBJ databases">
        <authorList>
            <person name="Li G."/>
        </authorList>
    </citation>
    <scope>NUCLEOTIDE SEQUENCE [LARGE SCALE GENOMIC DNA]</scope>
    <source>
        <strain evidence="4 5">DSM 102029</strain>
    </source>
</reference>
<dbReference type="Gene3D" id="3.40.190.10">
    <property type="entry name" value="Periplasmic binding protein-like II"/>
    <property type="match status" value="2"/>
</dbReference>
<name>A0A6P1YRF6_9HYPH</name>
<keyword evidence="5" id="KW-1185">Reference proteome</keyword>
<dbReference type="PANTHER" id="PTHR30222">
    <property type="entry name" value="SPERMIDINE/PUTRESCINE-BINDING PERIPLASMIC PROTEIN"/>
    <property type="match status" value="1"/>
</dbReference>
<dbReference type="PANTHER" id="PTHR30222:SF2">
    <property type="entry name" value="ABC TRANSPORTER SUBSTRATE-BINDING PROTEIN"/>
    <property type="match status" value="1"/>
</dbReference>
<proteinExistence type="predicted"/>
<feature type="chain" id="PRO_5026771198" evidence="3">
    <location>
        <begin position="25"/>
        <end position="350"/>
    </location>
</feature>
<protein>
    <submittedName>
        <fullName evidence="4">ABC transporter substrate-binding protein</fullName>
    </submittedName>
</protein>
<accession>A0A6P1YRF6</accession>
<dbReference type="KEGG" id="apra:G3A50_04780"/>
<dbReference type="Pfam" id="PF13416">
    <property type="entry name" value="SBP_bac_8"/>
    <property type="match status" value="1"/>
</dbReference>
<dbReference type="AlphaFoldDB" id="A0A6P1YRF6"/>
<dbReference type="InterPro" id="IPR006059">
    <property type="entry name" value="SBP"/>
</dbReference>